<feature type="signal peptide" evidence="1">
    <location>
        <begin position="1"/>
        <end position="29"/>
    </location>
</feature>
<proteinExistence type="predicted"/>
<evidence type="ECO:0000256" key="1">
    <source>
        <dbReference type="SAM" id="SignalP"/>
    </source>
</evidence>
<evidence type="ECO:0000313" key="2">
    <source>
        <dbReference type="EMBL" id="KAJ3047779.1"/>
    </source>
</evidence>
<accession>A0AAD5S904</accession>
<reference evidence="2" key="1">
    <citation type="submission" date="2020-05" db="EMBL/GenBank/DDBJ databases">
        <title>Phylogenomic resolution of chytrid fungi.</title>
        <authorList>
            <person name="Stajich J.E."/>
            <person name="Amses K."/>
            <person name="Simmons R."/>
            <person name="Seto K."/>
            <person name="Myers J."/>
            <person name="Bonds A."/>
            <person name="Quandt C.A."/>
            <person name="Barry K."/>
            <person name="Liu P."/>
            <person name="Grigoriev I."/>
            <person name="Longcore J.E."/>
            <person name="James T.Y."/>
        </authorList>
    </citation>
    <scope>NUCLEOTIDE SEQUENCE</scope>
    <source>
        <strain evidence="2">JEL0318</strain>
    </source>
</reference>
<dbReference type="Proteomes" id="UP001212841">
    <property type="component" value="Unassembled WGS sequence"/>
</dbReference>
<protein>
    <submittedName>
        <fullName evidence="2">Uncharacterized protein</fullName>
    </submittedName>
</protein>
<feature type="non-terminal residue" evidence="2">
    <location>
        <position position="89"/>
    </location>
</feature>
<name>A0AAD5S904_9FUNG</name>
<keyword evidence="1" id="KW-0732">Signal</keyword>
<gene>
    <name evidence="2" type="ORF">HK097_011224</name>
</gene>
<feature type="chain" id="PRO_5042286323" evidence="1">
    <location>
        <begin position="30"/>
        <end position="89"/>
    </location>
</feature>
<dbReference type="EMBL" id="JADGJD010000901">
    <property type="protein sequence ID" value="KAJ3047779.1"/>
    <property type="molecule type" value="Genomic_DNA"/>
</dbReference>
<organism evidence="2 3">
    <name type="scientific">Rhizophlyctis rosea</name>
    <dbReference type="NCBI Taxonomy" id="64517"/>
    <lineage>
        <taxon>Eukaryota</taxon>
        <taxon>Fungi</taxon>
        <taxon>Fungi incertae sedis</taxon>
        <taxon>Chytridiomycota</taxon>
        <taxon>Chytridiomycota incertae sedis</taxon>
        <taxon>Chytridiomycetes</taxon>
        <taxon>Rhizophlyctidales</taxon>
        <taxon>Rhizophlyctidaceae</taxon>
        <taxon>Rhizophlyctis</taxon>
    </lineage>
</organism>
<comment type="caution">
    <text evidence="2">The sequence shown here is derived from an EMBL/GenBank/DDBJ whole genome shotgun (WGS) entry which is preliminary data.</text>
</comment>
<sequence length="89" mass="9793">MRRLLPKPRTSRILLPLTAALLLLTLLYSFRSSHPPWDGTTTYKRPTPLYNSTLSLTSTKCEVVQYGGVYATGIGDFIKSITYAGTVAA</sequence>
<keyword evidence="3" id="KW-1185">Reference proteome</keyword>
<evidence type="ECO:0000313" key="3">
    <source>
        <dbReference type="Proteomes" id="UP001212841"/>
    </source>
</evidence>
<dbReference type="AlphaFoldDB" id="A0AAD5S904"/>